<dbReference type="RefSeq" id="WP_067978523.1">
    <property type="nucleotide sequence ID" value="NZ_CP014163.1"/>
</dbReference>
<protein>
    <submittedName>
        <fullName evidence="5">Oxidoreductase</fullName>
    </submittedName>
</protein>
<dbReference type="GO" id="GO:0016491">
    <property type="term" value="F:oxidoreductase activity"/>
    <property type="evidence" value="ECO:0007669"/>
    <property type="project" value="UniProtKB-KW"/>
</dbReference>
<dbReference type="InterPro" id="IPR006076">
    <property type="entry name" value="FAD-dep_OxRdtase"/>
</dbReference>
<keyword evidence="4" id="KW-0560">Oxidoreductase</keyword>
<gene>
    <name evidence="5" type="ORF">AWM75_03985</name>
</gene>
<evidence type="ECO:0000256" key="3">
    <source>
        <dbReference type="ARBA" id="ARBA00022630"/>
    </source>
</evidence>
<dbReference type="KEGG" id="auh:AWM75_03985"/>
<evidence type="ECO:0000256" key="4">
    <source>
        <dbReference type="ARBA" id="ARBA00023002"/>
    </source>
</evidence>
<dbReference type="STRING" id="128944.AWM75_03985"/>
<reference evidence="6" key="2">
    <citation type="submission" date="2016-01" db="EMBL/GenBank/DDBJ databases">
        <title>Six Aerococcus type strain genome sequencing and assembly using PacBio and Illumina Hiseq.</title>
        <authorList>
            <person name="Carkaci D."/>
            <person name="Dargis R."/>
            <person name="Nielsen X.C."/>
            <person name="Skovgaard O."/>
            <person name="Fuursted K."/>
            <person name="Christensen J.J."/>
        </authorList>
    </citation>
    <scope>NUCLEOTIDE SEQUENCE [LARGE SCALE GENOMIC DNA]</scope>
    <source>
        <strain evidence="6">CCUG42038B</strain>
    </source>
</reference>
<accession>A0A109RGT5</accession>
<dbReference type="EMBL" id="CP014163">
    <property type="protein sequence ID" value="AMB99216.1"/>
    <property type="molecule type" value="Genomic_DNA"/>
</dbReference>
<dbReference type="Proteomes" id="UP000062260">
    <property type="component" value="Chromosome"/>
</dbReference>
<evidence type="ECO:0000256" key="1">
    <source>
        <dbReference type="ARBA" id="ARBA00001974"/>
    </source>
</evidence>
<reference evidence="5 6" key="1">
    <citation type="journal article" date="2016" name="Genome Announc.">
        <title>Complete Genome Sequences of Aerococcus christensenii CCUG 28831T, Aerococcus sanguinicola CCUG 43001T, Aerococcus urinae CCUG 36881T, Aerococcus urinaeequi CCUG 28094T, Aerococcus urinaehominis CCUG 42038 BT, and Aerococcus viridans CCUG 4311T.</title>
        <authorList>
            <person name="Carkaci D."/>
            <person name="Dargis R."/>
            <person name="Nielsen X.C."/>
            <person name="Skovgaard O."/>
            <person name="Fuursted K."/>
            <person name="Christensen J.J."/>
        </authorList>
    </citation>
    <scope>NUCLEOTIDE SEQUENCE [LARGE SCALE GENOMIC DNA]</scope>
    <source>
        <strain evidence="5 6">CCUG42038B</strain>
    </source>
</reference>
<dbReference type="Gene3D" id="3.30.9.10">
    <property type="entry name" value="D-Amino Acid Oxidase, subunit A, domain 2"/>
    <property type="match status" value="1"/>
</dbReference>
<organism evidence="5 6">
    <name type="scientific">Aerococcus urinaehominis</name>
    <dbReference type="NCBI Taxonomy" id="128944"/>
    <lineage>
        <taxon>Bacteria</taxon>
        <taxon>Bacillati</taxon>
        <taxon>Bacillota</taxon>
        <taxon>Bacilli</taxon>
        <taxon>Lactobacillales</taxon>
        <taxon>Aerococcaceae</taxon>
        <taxon>Aerococcus</taxon>
    </lineage>
</organism>
<dbReference type="SUPFAM" id="SSF54373">
    <property type="entry name" value="FAD-linked reductases, C-terminal domain"/>
    <property type="match status" value="1"/>
</dbReference>
<keyword evidence="6" id="KW-1185">Reference proteome</keyword>
<comment type="cofactor">
    <cofactor evidence="1">
        <name>FAD</name>
        <dbReference type="ChEBI" id="CHEBI:57692"/>
    </cofactor>
</comment>
<dbReference type="InterPro" id="IPR036188">
    <property type="entry name" value="FAD/NAD-bd_sf"/>
</dbReference>
<dbReference type="SUPFAM" id="SSF51905">
    <property type="entry name" value="FAD/NAD(P)-binding domain"/>
    <property type="match status" value="1"/>
</dbReference>
<sequence length="369" mass="40907">MKIAIIGGGIVGSTAAFYLSQRPDYQVSLYDWGEGQATKAAAGIICPWFSKRRNQAWYRLANQGAHFYPQLMADLLQAGQKSLAYQSKKAWLLKNRAHLIPELIELAQSRREQAPLIGEIRRLTPDQQKEVLAGWRYNQDLIEISSGAAVVDGQGLCRDLQAASQTKGLKIYQEQISLARDNQGKIQLANHPDYDRIILASGAWLGQLLQPLGYQADVRGQKGQLAVYQLHQEISNWPLIMPEGEGDIIPHQQEQIYVGASHENDQAFDLKPDPQALNEIINTANQLLADLDRASYQQIKVGTRAYTSDFAPFYGPLNLQSHVLVASGLGSSGLTTGPLIGHQLSQMVQGEPLMLDPNDYPVARYVKHT</sequence>
<proteinExistence type="inferred from homology"/>
<dbReference type="PANTHER" id="PTHR13847:SF286">
    <property type="entry name" value="D-AMINO ACID DEHYDROGENASE"/>
    <property type="match status" value="1"/>
</dbReference>
<dbReference type="Gene3D" id="3.50.50.60">
    <property type="entry name" value="FAD/NAD(P)-binding domain"/>
    <property type="match status" value="1"/>
</dbReference>
<evidence type="ECO:0000313" key="6">
    <source>
        <dbReference type="Proteomes" id="UP000062260"/>
    </source>
</evidence>
<dbReference type="Pfam" id="PF01266">
    <property type="entry name" value="DAO"/>
    <property type="match status" value="1"/>
</dbReference>
<dbReference type="OrthoDB" id="9805337at2"/>
<name>A0A109RGT5_9LACT</name>
<dbReference type="AlphaFoldDB" id="A0A109RGT5"/>
<keyword evidence="3" id="KW-0285">Flavoprotein</keyword>
<evidence type="ECO:0000313" key="5">
    <source>
        <dbReference type="EMBL" id="AMB99216.1"/>
    </source>
</evidence>
<dbReference type="PANTHER" id="PTHR13847">
    <property type="entry name" value="SARCOSINE DEHYDROGENASE-RELATED"/>
    <property type="match status" value="1"/>
</dbReference>
<dbReference type="GO" id="GO:0005737">
    <property type="term" value="C:cytoplasm"/>
    <property type="evidence" value="ECO:0007669"/>
    <property type="project" value="TreeGrafter"/>
</dbReference>
<evidence type="ECO:0000256" key="2">
    <source>
        <dbReference type="ARBA" id="ARBA00009410"/>
    </source>
</evidence>
<comment type="similarity">
    <text evidence="2">Belongs to the DadA oxidoreductase family.</text>
</comment>